<gene>
    <name evidence="1" type="ORF">C0Q70_16903</name>
</gene>
<sequence>MVNCQQKDAIHQGVLNSFNSPVARQAFGKNRGAFHGSVTRNTPCQCRWYSVNESLICPSCDNRLEYSTARDNDNYSGASQPGSRWQAKLSGDCAASDKRSTWDSYPNYATPTSRHLFFAQDTAAQL</sequence>
<evidence type="ECO:0000313" key="1">
    <source>
        <dbReference type="EMBL" id="PVD23630.1"/>
    </source>
</evidence>
<dbReference type="EMBL" id="PZQS01000010">
    <property type="protein sequence ID" value="PVD23630.1"/>
    <property type="molecule type" value="Genomic_DNA"/>
</dbReference>
<comment type="caution">
    <text evidence="1">The sequence shown here is derived from an EMBL/GenBank/DDBJ whole genome shotgun (WGS) entry which is preliminary data.</text>
</comment>
<dbReference type="Proteomes" id="UP000245119">
    <property type="component" value="Linkage Group LG10"/>
</dbReference>
<evidence type="ECO:0000313" key="2">
    <source>
        <dbReference type="Proteomes" id="UP000245119"/>
    </source>
</evidence>
<accession>A0A2T7NR32</accession>
<name>A0A2T7NR32_POMCA</name>
<reference evidence="1 2" key="1">
    <citation type="submission" date="2018-04" db="EMBL/GenBank/DDBJ databases">
        <title>The genome of golden apple snail Pomacea canaliculata provides insight into stress tolerance and invasive adaptation.</title>
        <authorList>
            <person name="Liu C."/>
            <person name="Liu B."/>
            <person name="Ren Y."/>
            <person name="Zhang Y."/>
            <person name="Wang H."/>
            <person name="Li S."/>
            <person name="Jiang F."/>
            <person name="Yin L."/>
            <person name="Zhang G."/>
            <person name="Qian W."/>
            <person name="Fan W."/>
        </authorList>
    </citation>
    <scope>NUCLEOTIDE SEQUENCE [LARGE SCALE GENOMIC DNA]</scope>
    <source>
        <strain evidence="1">SZHN2017</strain>
        <tissue evidence="1">Muscle</tissue>
    </source>
</reference>
<proteinExistence type="predicted"/>
<protein>
    <submittedName>
        <fullName evidence="1">Uncharacterized protein</fullName>
    </submittedName>
</protein>
<organism evidence="1 2">
    <name type="scientific">Pomacea canaliculata</name>
    <name type="common">Golden apple snail</name>
    <dbReference type="NCBI Taxonomy" id="400727"/>
    <lineage>
        <taxon>Eukaryota</taxon>
        <taxon>Metazoa</taxon>
        <taxon>Spiralia</taxon>
        <taxon>Lophotrochozoa</taxon>
        <taxon>Mollusca</taxon>
        <taxon>Gastropoda</taxon>
        <taxon>Caenogastropoda</taxon>
        <taxon>Architaenioglossa</taxon>
        <taxon>Ampullarioidea</taxon>
        <taxon>Ampullariidae</taxon>
        <taxon>Pomacea</taxon>
    </lineage>
</organism>
<dbReference type="AlphaFoldDB" id="A0A2T7NR32"/>
<keyword evidence="2" id="KW-1185">Reference proteome</keyword>